<dbReference type="GO" id="GO:0032259">
    <property type="term" value="P:methylation"/>
    <property type="evidence" value="ECO:0007669"/>
    <property type="project" value="UniProtKB-KW"/>
</dbReference>
<evidence type="ECO:0000256" key="1">
    <source>
        <dbReference type="ARBA" id="ARBA00022884"/>
    </source>
</evidence>
<dbReference type="InterPro" id="IPR002877">
    <property type="entry name" value="RNA_MeTrfase_FtsJ_dom"/>
</dbReference>
<dbReference type="Proteomes" id="UP001143347">
    <property type="component" value="Unassembled WGS sequence"/>
</dbReference>
<dbReference type="PANTHER" id="PTHR32319">
    <property type="entry name" value="BACTERIAL HEMOLYSIN-LIKE PROTEIN"/>
    <property type="match status" value="1"/>
</dbReference>
<evidence type="ECO:0000259" key="5">
    <source>
        <dbReference type="SMART" id="SM00363"/>
    </source>
</evidence>
<sequence>MAPRARLDAELVRRGLARSREQARTLIADGLVKVNGVLAAKPATNVGRDTPIVVADTVGEDWASRGAHKLLGALEAFEPSGLTVRGRRCLDAGASTGGFTDVLLRRGAEHVVAVDVGYGQLVWRLQNDPRVTVHDRTNVRHLDPEDIGGAVDMVVADLSFISLGLVLPALARSVRAGGDLVPMVKPQFEVGKDRVGAGGVVRDPQQRVDAVVGVARTARDLGLVTRGVVASPLPGPSGNVEYFLWLRREDAQRPGAAAAGDRPDTHRPGADPVAGDRVGVRTDVTHGADDAIVSGPDAPELIDTALIEMITRAVADGPR</sequence>
<dbReference type="SUPFAM" id="SSF55174">
    <property type="entry name" value="Alpha-L RNA-binding motif"/>
    <property type="match status" value="1"/>
</dbReference>
<reference evidence="6" key="1">
    <citation type="submission" date="2022-10" db="EMBL/GenBank/DDBJ databases">
        <title>WGS of marine actinomycetes from Thailand.</title>
        <authorList>
            <person name="Thawai C."/>
        </authorList>
    </citation>
    <scope>NUCLEOTIDE SEQUENCE</scope>
    <source>
        <strain evidence="6">SW21</strain>
    </source>
</reference>
<feature type="domain" description="RNA-binding S4" evidence="5">
    <location>
        <begin position="5"/>
        <end position="63"/>
    </location>
</feature>
<dbReference type="InterPro" id="IPR036986">
    <property type="entry name" value="S4_RNA-bd_sf"/>
</dbReference>
<comment type="similarity">
    <text evidence="2">Belongs to the TlyA family.</text>
</comment>
<dbReference type="Gene3D" id="3.10.290.10">
    <property type="entry name" value="RNA-binding S4 domain"/>
    <property type="match status" value="1"/>
</dbReference>
<evidence type="ECO:0000256" key="4">
    <source>
        <dbReference type="SAM" id="MobiDB-lite"/>
    </source>
</evidence>
<name>A0A9X3I5C6_9ACTN</name>
<dbReference type="InterPro" id="IPR047048">
    <property type="entry name" value="TlyA"/>
</dbReference>
<protein>
    <submittedName>
        <fullName evidence="6">TlyA family RNA methyltransferase</fullName>
    </submittedName>
</protein>
<evidence type="ECO:0000313" key="6">
    <source>
        <dbReference type="EMBL" id="MCX2964364.1"/>
    </source>
</evidence>
<dbReference type="GO" id="GO:0008168">
    <property type="term" value="F:methyltransferase activity"/>
    <property type="evidence" value="ECO:0007669"/>
    <property type="project" value="UniProtKB-KW"/>
</dbReference>
<evidence type="ECO:0000256" key="2">
    <source>
        <dbReference type="ARBA" id="ARBA00029460"/>
    </source>
</evidence>
<dbReference type="Pfam" id="PF01728">
    <property type="entry name" value="FtsJ"/>
    <property type="match status" value="1"/>
</dbReference>
<dbReference type="PANTHER" id="PTHR32319:SF0">
    <property type="entry name" value="BACTERIAL HEMOLYSIN-LIKE PROTEIN"/>
    <property type="match status" value="1"/>
</dbReference>
<gene>
    <name evidence="6" type="ORF">OSB52_09710</name>
</gene>
<accession>A0A9X3I5C6</accession>
<keyword evidence="7" id="KW-1185">Reference proteome</keyword>
<keyword evidence="6" id="KW-0808">Transferase</keyword>
<dbReference type="Gene3D" id="3.40.50.150">
    <property type="entry name" value="Vaccinia Virus protein VP39"/>
    <property type="match status" value="1"/>
</dbReference>
<feature type="region of interest" description="Disordered" evidence="4">
    <location>
        <begin position="254"/>
        <end position="277"/>
    </location>
</feature>
<dbReference type="InterPro" id="IPR004538">
    <property type="entry name" value="Hemolysin_A/TlyA"/>
</dbReference>
<proteinExistence type="inferred from homology"/>
<dbReference type="Pfam" id="PF01479">
    <property type="entry name" value="S4"/>
    <property type="match status" value="1"/>
</dbReference>
<dbReference type="InterPro" id="IPR002942">
    <property type="entry name" value="S4_RNA-bd"/>
</dbReference>
<dbReference type="AlphaFoldDB" id="A0A9X3I5C6"/>
<organism evidence="6 7">
    <name type="scientific">Gordonia aquimaris</name>
    <dbReference type="NCBI Taxonomy" id="2984863"/>
    <lineage>
        <taxon>Bacteria</taxon>
        <taxon>Bacillati</taxon>
        <taxon>Actinomycetota</taxon>
        <taxon>Actinomycetes</taxon>
        <taxon>Mycobacteriales</taxon>
        <taxon>Gordoniaceae</taxon>
        <taxon>Gordonia</taxon>
    </lineage>
</organism>
<dbReference type="CDD" id="cd02440">
    <property type="entry name" value="AdoMet_MTases"/>
    <property type="match status" value="1"/>
</dbReference>
<evidence type="ECO:0000256" key="3">
    <source>
        <dbReference type="PROSITE-ProRule" id="PRU00182"/>
    </source>
</evidence>
<keyword evidence="6" id="KW-0489">Methyltransferase</keyword>
<dbReference type="NCBIfam" id="TIGR00478">
    <property type="entry name" value="tly"/>
    <property type="match status" value="1"/>
</dbReference>
<comment type="caution">
    <text evidence="6">The sequence shown here is derived from an EMBL/GenBank/DDBJ whole genome shotgun (WGS) entry which is preliminary data.</text>
</comment>
<dbReference type="EMBL" id="JAPKFM010000007">
    <property type="protein sequence ID" value="MCX2964364.1"/>
    <property type="molecule type" value="Genomic_DNA"/>
</dbReference>
<dbReference type="SUPFAM" id="SSF53335">
    <property type="entry name" value="S-adenosyl-L-methionine-dependent methyltransferases"/>
    <property type="match status" value="1"/>
</dbReference>
<dbReference type="RefSeq" id="WP_235724279.1">
    <property type="nucleotide sequence ID" value="NZ_JAPKFM010000007.1"/>
</dbReference>
<evidence type="ECO:0000313" key="7">
    <source>
        <dbReference type="Proteomes" id="UP001143347"/>
    </source>
</evidence>
<dbReference type="InterPro" id="IPR029063">
    <property type="entry name" value="SAM-dependent_MTases_sf"/>
</dbReference>
<keyword evidence="1 3" id="KW-0694">RNA-binding</keyword>
<dbReference type="GO" id="GO:0003723">
    <property type="term" value="F:RNA binding"/>
    <property type="evidence" value="ECO:0007669"/>
    <property type="project" value="UniProtKB-KW"/>
</dbReference>
<dbReference type="SMART" id="SM00363">
    <property type="entry name" value="S4"/>
    <property type="match status" value="1"/>
</dbReference>
<dbReference type="CDD" id="cd00165">
    <property type="entry name" value="S4"/>
    <property type="match status" value="1"/>
</dbReference>
<dbReference type="PROSITE" id="PS50889">
    <property type="entry name" value="S4"/>
    <property type="match status" value="1"/>
</dbReference>